<gene>
    <name evidence="6" type="ORF">RJ641_027652</name>
</gene>
<feature type="compositionally biased region" description="Polar residues" evidence="5">
    <location>
        <begin position="356"/>
        <end position="366"/>
    </location>
</feature>
<feature type="region of interest" description="Disordered" evidence="5">
    <location>
        <begin position="304"/>
        <end position="436"/>
    </location>
</feature>
<evidence type="ECO:0000256" key="3">
    <source>
        <dbReference type="ARBA" id="ARBA00023204"/>
    </source>
</evidence>
<dbReference type="PANTHER" id="PTHR12663">
    <property type="entry name" value="ANDROGEN INDUCED INHIBITOR OF PROLIFERATION AS3 / PDS5-RELATED"/>
    <property type="match status" value="1"/>
</dbReference>
<feature type="compositionally biased region" description="Polar residues" evidence="5">
    <location>
        <begin position="393"/>
        <end position="404"/>
    </location>
</feature>
<reference evidence="6 7" key="1">
    <citation type="submission" date="2023-12" db="EMBL/GenBank/DDBJ databases">
        <title>A high-quality genome assembly for Dillenia turbinata (Dilleniales).</title>
        <authorList>
            <person name="Chanderbali A."/>
        </authorList>
    </citation>
    <scope>NUCLEOTIDE SEQUENCE [LARGE SCALE GENOMIC DNA]</scope>
    <source>
        <strain evidence="6">LSX21</strain>
        <tissue evidence="6">Leaf</tissue>
    </source>
</reference>
<dbReference type="GO" id="GO:0005634">
    <property type="term" value="C:nucleus"/>
    <property type="evidence" value="ECO:0007669"/>
    <property type="project" value="UniProtKB-SubCell"/>
</dbReference>
<protein>
    <recommendedName>
        <fullName evidence="8">Tudor domain-containing protein</fullName>
    </recommendedName>
</protein>
<keyword evidence="7" id="KW-1185">Reference proteome</keyword>
<feature type="compositionally biased region" description="Polar residues" evidence="5">
    <location>
        <begin position="757"/>
        <end position="768"/>
    </location>
</feature>
<comment type="caution">
    <text evidence="6">The sequence shown here is derived from an EMBL/GenBank/DDBJ whole genome shotgun (WGS) entry which is preliminary data.</text>
</comment>
<keyword evidence="2" id="KW-0227">DNA damage</keyword>
<evidence type="ECO:0000313" key="6">
    <source>
        <dbReference type="EMBL" id="KAK6942275.1"/>
    </source>
</evidence>
<feature type="compositionally biased region" description="Polar residues" evidence="5">
    <location>
        <begin position="331"/>
        <end position="346"/>
    </location>
</feature>
<dbReference type="GO" id="GO:0007064">
    <property type="term" value="P:mitotic sister chromatid cohesion"/>
    <property type="evidence" value="ECO:0007669"/>
    <property type="project" value="InterPro"/>
</dbReference>
<feature type="compositionally biased region" description="Basic and acidic residues" evidence="5">
    <location>
        <begin position="556"/>
        <end position="574"/>
    </location>
</feature>
<feature type="region of interest" description="Disordered" evidence="5">
    <location>
        <begin position="691"/>
        <end position="778"/>
    </location>
</feature>
<feature type="compositionally biased region" description="Basic residues" evidence="5">
    <location>
        <begin position="452"/>
        <end position="462"/>
    </location>
</feature>
<feature type="compositionally biased region" description="Basic and acidic residues" evidence="5">
    <location>
        <begin position="506"/>
        <end position="516"/>
    </location>
</feature>
<proteinExistence type="predicted"/>
<dbReference type="EMBL" id="JBAMMX010000004">
    <property type="protein sequence ID" value="KAK6942275.1"/>
    <property type="molecule type" value="Genomic_DNA"/>
</dbReference>
<feature type="compositionally biased region" description="Polar residues" evidence="5">
    <location>
        <begin position="517"/>
        <end position="537"/>
    </location>
</feature>
<accession>A0AAN8VXN5</accession>
<dbReference type="SUPFAM" id="SSF63748">
    <property type="entry name" value="Tudor/PWWP/MBT"/>
    <property type="match status" value="1"/>
</dbReference>
<evidence type="ECO:0000313" key="7">
    <source>
        <dbReference type="Proteomes" id="UP001370490"/>
    </source>
</evidence>
<evidence type="ECO:0000256" key="4">
    <source>
        <dbReference type="ARBA" id="ARBA00023242"/>
    </source>
</evidence>
<feature type="compositionally biased region" description="Basic and acidic residues" evidence="5">
    <location>
        <begin position="739"/>
        <end position="756"/>
    </location>
</feature>
<evidence type="ECO:0000256" key="1">
    <source>
        <dbReference type="ARBA" id="ARBA00004123"/>
    </source>
</evidence>
<dbReference type="InterPro" id="IPR039776">
    <property type="entry name" value="Pds5"/>
</dbReference>
<feature type="compositionally biased region" description="Basic and acidic residues" evidence="5">
    <location>
        <begin position="313"/>
        <end position="330"/>
    </location>
</feature>
<feature type="region of interest" description="Disordered" evidence="5">
    <location>
        <begin position="448"/>
        <end position="599"/>
    </location>
</feature>
<feature type="compositionally biased region" description="Polar residues" evidence="5">
    <location>
        <begin position="427"/>
        <end position="436"/>
    </location>
</feature>
<sequence length="778" mass="84726">MQSPEAEEVIQEKLRCIGTKLLESPPPLKEDLLSLLDILERCLSEVDQLPSKTMQGAMCPAKKALIGKELFEHADVDVNVSVALCINEIMRITAPDAPYDDEKMKEIFRVTVAAFELLWDFSNHSYIKRVLMLETVAKVRSCILMLDLDCDAFLVDMFGHFLKAIRENHPKKVFPSMESIMTMVISESEDISPQLLSPLLYSLKKGNQDVLPIRQKLAEKVIANCATKLMPYMKQAVQFMGFSVEDYEEIVAFLCQETRLNAITDAAVDNSKENVVAKEITQEASSLCGNNAATVQPLMMLMGNGAVQSDGNKGSDEAQPPRKRPLHENHTNNISGNKTVVDNDSTDISKLDKQEQCSVRGQQSRASIEGFDQHQVANGEAASKLSRGEEGSSKQNDCSPSLYPSCNAPAIPSESDKENKESPSAAEAQNNKDISAIQSLDHMVVLHDGRGCKRRGSTVKRCSKQENDLGSLSVPNKSSSPSQDANEVLQGMPISSVKESGGKTSQDSETKGKSDEVINQNVKPVSTPGNASSQNKGSNRRKSGRNLGKELGVNGDLKKTMKDESLAKDQEGKKRQQSCQTKAVNGKFSVKASDMPEDRESFGENLVGACIKVWWPLDKKFYKGAIASFDPMAKKHKVLYADGEEEILDLKNEKWEFVRTYIAGNGGQHSSPESAFRLGGETTAEISDTIAITQGSEPKASAVKTGRPPKTSLKTKDSTLQAAVTLSEAAGTKNSKSGARSDKMEESSTLKGKSLDSTKAQGTETANSIARIASKQAA</sequence>
<dbReference type="GO" id="GO:0006281">
    <property type="term" value="P:DNA repair"/>
    <property type="evidence" value="ECO:0007669"/>
    <property type="project" value="UniProtKB-KW"/>
</dbReference>
<comment type="subcellular location">
    <subcellularLocation>
        <location evidence="1">Nucleus</location>
    </subcellularLocation>
</comment>
<dbReference type="Pfam" id="PF20168">
    <property type="entry name" value="PDS5"/>
    <property type="match status" value="1"/>
</dbReference>
<dbReference type="AlphaFoldDB" id="A0AAN8VXN5"/>
<evidence type="ECO:0000256" key="5">
    <source>
        <dbReference type="SAM" id="MobiDB-lite"/>
    </source>
</evidence>
<dbReference type="Gene3D" id="2.30.30.140">
    <property type="match status" value="1"/>
</dbReference>
<dbReference type="Proteomes" id="UP001370490">
    <property type="component" value="Unassembled WGS sequence"/>
</dbReference>
<dbReference type="PANTHER" id="PTHR12663:SF3">
    <property type="entry name" value="SISTER CHROMATID COHESION PROTEIN PDS5 HOMOLOG C"/>
    <property type="match status" value="1"/>
</dbReference>
<name>A0AAN8VXN5_9MAGN</name>
<dbReference type="CDD" id="cd20404">
    <property type="entry name" value="Tudor_Agenet_AtEML-like"/>
    <property type="match status" value="1"/>
</dbReference>
<keyword evidence="4" id="KW-0539">Nucleus</keyword>
<feature type="compositionally biased region" description="Low complexity" evidence="5">
    <location>
        <begin position="471"/>
        <end position="482"/>
    </location>
</feature>
<evidence type="ECO:0000256" key="2">
    <source>
        <dbReference type="ARBA" id="ARBA00022763"/>
    </source>
</evidence>
<organism evidence="6 7">
    <name type="scientific">Dillenia turbinata</name>
    <dbReference type="NCBI Taxonomy" id="194707"/>
    <lineage>
        <taxon>Eukaryota</taxon>
        <taxon>Viridiplantae</taxon>
        <taxon>Streptophyta</taxon>
        <taxon>Embryophyta</taxon>
        <taxon>Tracheophyta</taxon>
        <taxon>Spermatophyta</taxon>
        <taxon>Magnoliopsida</taxon>
        <taxon>eudicotyledons</taxon>
        <taxon>Gunneridae</taxon>
        <taxon>Pentapetalae</taxon>
        <taxon>Dilleniales</taxon>
        <taxon>Dilleniaceae</taxon>
        <taxon>Dillenia</taxon>
    </lineage>
</organism>
<dbReference type="GO" id="GO:0000785">
    <property type="term" value="C:chromatin"/>
    <property type="evidence" value="ECO:0007669"/>
    <property type="project" value="TreeGrafter"/>
</dbReference>
<keyword evidence="3" id="KW-0234">DNA repair</keyword>
<evidence type="ECO:0008006" key="8">
    <source>
        <dbReference type="Google" id="ProtNLM"/>
    </source>
</evidence>